<reference evidence="3" key="1">
    <citation type="submission" date="2020-05" db="EMBL/GenBank/DDBJ databases">
        <authorList>
            <person name="Wang L."/>
            <person name="Shao Z."/>
        </authorList>
    </citation>
    <scope>NUCLEOTIDE SEQUENCE</scope>
    <source>
        <strain evidence="2">MCCC 1A05748</strain>
        <strain evidence="3">MCCC 1A05776</strain>
    </source>
</reference>
<protein>
    <submittedName>
        <fullName evidence="3">Uncharacterized protein</fullName>
    </submittedName>
</protein>
<dbReference type="Proteomes" id="UP001320178">
    <property type="component" value="Unassembled WGS sequence"/>
</dbReference>
<feature type="region of interest" description="Disordered" evidence="1">
    <location>
        <begin position="48"/>
        <end position="75"/>
    </location>
</feature>
<dbReference type="EMBL" id="JABFTQ010000038">
    <property type="protein sequence ID" value="MCE8049673.1"/>
    <property type="molecule type" value="Genomic_DNA"/>
</dbReference>
<evidence type="ECO:0000256" key="1">
    <source>
        <dbReference type="SAM" id="MobiDB-lite"/>
    </source>
</evidence>
<dbReference type="AlphaFoldDB" id="A0AAW4YP87"/>
<evidence type="ECO:0000313" key="2">
    <source>
        <dbReference type="EMBL" id="MCE8049673.1"/>
    </source>
</evidence>
<evidence type="ECO:0000313" key="5">
    <source>
        <dbReference type="Proteomes" id="UP001320178"/>
    </source>
</evidence>
<dbReference type="EMBL" id="JABFTS010000001">
    <property type="protein sequence ID" value="MCE8049816.1"/>
    <property type="molecule type" value="Genomic_DNA"/>
</dbReference>
<accession>A0AAW4YP87</accession>
<evidence type="ECO:0000313" key="3">
    <source>
        <dbReference type="EMBL" id="MCE8049816.1"/>
    </source>
</evidence>
<comment type="caution">
    <text evidence="3">The sequence shown here is derived from an EMBL/GenBank/DDBJ whole genome shotgun (WGS) entry which is preliminary data.</text>
</comment>
<gene>
    <name evidence="2" type="ORF">HOP60_23515</name>
    <name evidence="3" type="ORF">HOP61_00705</name>
</gene>
<evidence type="ECO:0000313" key="4">
    <source>
        <dbReference type="Proteomes" id="UP001320154"/>
    </source>
</evidence>
<keyword evidence="4" id="KW-1185">Reference proteome</keyword>
<proteinExistence type="predicted"/>
<name>A0AAW4YP87_9GAMM</name>
<dbReference type="RefSeq" id="WP_160113430.1">
    <property type="nucleotide sequence ID" value="NZ_JABFTQ010000038.1"/>
</dbReference>
<dbReference type="Proteomes" id="UP001320154">
    <property type="component" value="Unassembled WGS sequence"/>
</dbReference>
<feature type="compositionally biased region" description="Polar residues" evidence="1">
    <location>
        <begin position="61"/>
        <end position="72"/>
    </location>
</feature>
<reference evidence="3 4" key="2">
    <citation type="journal article" date="2021" name="Front. Microbiol.">
        <title>Aerobic Denitrification and Heterotrophic Sulfur Oxidation in the Genus Halomonas Revealed by Six Novel Species Characterizations and Genome-Based Analysis.</title>
        <authorList>
            <person name="Wang L."/>
            <person name="Shao Z."/>
        </authorList>
    </citation>
    <scope>NUCLEOTIDE SEQUENCE</scope>
    <source>
        <strain evidence="2 4">MCCC 1A05748</strain>
        <strain evidence="3">MCCC 1A05776</strain>
    </source>
</reference>
<organism evidence="3 5">
    <name type="scientific">Billgrantia desiderata</name>
    <dbReference type="NCBI Taxonomy" id="52021"/>
    <lineage>
        <taxon>Bacteria</taxon>
        <taxon>Pseudomonadati</taxon>
        <taxon>Pseudomonadota</taxon>
        <taxon>Gammaproteobacteria</taxon>
        <taxon>Oceanospirillales</taxon>
        <taxon>Halomonadaceae</taxon>
        <taxon>Billgrantia</taxon>
    </lineage>
</organism>
<sequence>MGGKIETASQSNSVSDCHRAVACTRYDSCKQKSSPLFDNFFVRLSPRPLARRPKPHGGTAPTITAQENFNKNSEMKNEPRRCDEMACNAQALGFTIETPLRV</sequence>